<dbReference type="SUPFAM" id="SSF52540">
    <property type="entry name" value="P-loop containing nucleoside triphosphate hydrolases"/>
    <property type="match status" value="1"/>
</dbReference>
<organism evidence="2 3">
    <name type="scientific">Alkalibacillus salilacus</name>
    <dbReference type="NCBI Taxonomy" id="284582"/>
    <lineage>
        <taxon>Bacteria</taxon>
        <taxon>Bacillati</taxon>
        <taxon>Bacillota</taxon>
        <taxon>Bacilli</taxon>
        <taxon>Bacillales</taxon>
        <taxon>Bacillaceae</taxon>
        <taxon>Alkalibacillus</taxon>
    </lineage>
</organism>
<dbReference type="InterPro" id="IPR049945">
    <property type="entry name" value="AAA_22"/>
</dbReference>
<sequence length="543" mass="62913">MSEKQLYQTVPLQSGKLAQIAHYTEQEIDMYRGNPLIECLPPILSQEEAFDQLSYEPHYDPKERELSSHYRYHGLMGMTRFFQPVRQHLDLQDRFSRFIRHGYTGRNPLAKNHTEVLNEFHKGLLEGKAIKDIPDIRSFASSFTLMGYSGIGKTTAIERILSLYPQMIVHKDPMNVIQIVWLKLDCPHDGSLKSLCMDFFSKIDNLIGTNYFEKYGKPRNSISSMITRMGQISRLHCIGALIIDEIQHLLTSKDNGSEKMMNFFVTLVNEIGIPVMMIGTMKARTVLQRDFRQARRGSGQGDMVWQQMERNDDWDILIESMWEYQWTNNFTELTSEINDTLYEESQGIVDIAVKLFVLSQGRAIRTSQEKITPALIRKVAKEELRLVQPMLRALKSGLISEIEKYEDIIPMDVEDYLKEQMPQIDLKAKIQVKKEAHEERRQEKELSIIENVVSSLISLDYDPAKAEKTVIKVLKELKNPSKQEVVKRAMELLDEKPKKKVSKNKSTNKLQKLVEKGKKKHFSAYDSLYHDGYIKNPMKELAV</sequence>
<comment type="caution">
    <text evidence="2">The sequence shown here is derived from an EMBL/GenBank/DDBJ whole genome shotgun (WGS) entry which is preliminary data.</text>
</comment>
<gene>
    <name evidence="2" type="ORF">J2S77_001438</name>
</gene>
<dbReference type="Proteomes" id="UP001224359">
    <property type="component" value="Unassembled WGS sequence"/>
</dbReference>
<reference evidence="2 3" key="1">
    <citation type="submission" date="2023-07" db="EMBL/GenBank/DDBJ databases">
        <title>Genomic Encyclopedia of Type Strains, Phase IV (KMG-IV): sequencing the most valuable type-strain genomes for metagenomic binning, comparative biology and taxonomic classification.</title>
        <authorList>
            <person name="Goeker M."/>
        </authorList>
    </citation>
    <scope>NUCLEOTIDE SEQUENCE [LARGE SCALE GENOMIC DNA]</scope>
    <source>
        <strain evidence="2 3">DSM 16460</strain>
    </source>
</reference>
<name>A0ABT9VES8_9BACI</name>
<dbReference type="EMBL" id="JAUSTQ010000004">
    <property type="protein sequence ID" value="MDQ0159474.1"/>
    <property type="molecule type" value="Genomic_DNA"/>
</dbReference>
<accession>A0ABT9VES8</accession>
<dbReference type="InterPro" id="IPR011114">
    <property type="entry name" value="RuvA_C"/>
</dbReference>
<dbReference type="Gene3D" id="3.40.50.300">
    <property type="entry name" value="P-loop containing nucleotide triphosphate hydrolases"/>
    <property type="match status" value="1"/>
</dbReference>
<evidence type="ECO:0000259" key="1">
    <source>
        <dbReference type="Pfam" id="PF13401"/>
    </source>
</evidence>
<dbReference type="Pfam" id="PF13401">
    <property type="entry name" value="AAA_22"/>
    <property type="match status" value="1"/>
</dbReference>
<evidence type="ECO:0000313" key="2">
    <source>
        <dbReference type="EMBL" id="MDQ0159474.1"/>
    </source>
</evidence>
<feature type="domain" description="ORC1/DEAH AAA+ ATPase" evidence="1">
    <location>
        <begin position="140"/>
        <end position="287"/>
    </location>
</feature>
<keyword evidence="3" id="KW-1185">Reference proteome</keyword>
<proteinExistence type="predicted"/>
<evidence type="ECO:0000313" key="3">
    <source>
        <dbReference type="Proteomes" id="UP001224359"/>
    </source>
</evidence>
<protein>
    <recommendedName>
        <fullName evidence="1">ORC1/DEAH AAA+ ATPase domain-containing protein</fullName>
    </recommendedName>
</protein>
<dbReference type="CDD" id="cd14332">
    <property type="entry name" value="UBA_RuvA_C"/>
    <property type="match status" value="1"/>
</dbReference>
<dbReference type="RefSeq" id="WP_306975979.1">
    <property type="nucleotide sequence ID" value="NZ_JAUSTQ010000004.1"/>
</dbReference>
<dbReference type="InterPro" id="IPR027417">
    <property type="entry name" value="P-loop_NTPase"/>
</dbReference>